<keyword evidence="4" id="KW-1185">Reference proteome</keyword>
<organism evidence="3 4">
    <name type="scientific">Austropuccinia psidii MF-1</name>
    <dbReference type="NCBI Taxonomy" id="1389203"/>
    <lineage>
        <taxon>Eukaryota</taxon>
        <taxon>Fungi</taxon>
        <taxon>Dikarya</taxon>
        <taxon>Basidiomycota</taxon>
        <taxon>Pucciniomycotina</taxon>
        <taxon>Pucciniomycetes</taxon>
        <taxon>Pucciniales</taxon>
        <taxon>Sphaerophragmiaceae</taxon>
        <taxon>Austropuccinia</taxon>
    </lineage>
</organism>
<keyword evidence="1" id="KW-0175">Coiled coil</keyword>
<reference evidence="3" key="1">
    <citation type="submission" date="2021-03" db="EMBL/GenBank/DDBJ databases">
        <title>Draft genome sequence of rust myrtle Austropuccinia psidii MF-1, a brazilian biotype.</title>
        <authorList>
            <person name="Quecine M.C."/>
            <person name="Pachon D.M.R."/>
            <person name="Bonatelli M.L."/>
            <person name="Correr F.H."/>
            <person name="Franceschini L.M."/>
            <person name="Leite T.F."/>
            <person name="Margarido G.R.A."/>
            <person name="Almeida C.A."/>
            <person name="Ferrarezi J.A."/>
            <person name="Labate C.A."/>
        </authorList>
    </citation>
    <scope>NUCLEOTIDE SEQUENCE</scope>
    <source>
        <strain evidence="3">MF-1</strain>
    </source>
</reference>
<protein>
    <submittedName>
        <fullName evidence="3">Uncharacterized protein</fullName>
    </submittedName>
</protein>
<feature type="compositionally biased region" description="Polar residues" evidence="2">
    <location>
        <begin position="359"/>
        <end position="374"/>
    </location>
</feature>
<feature type="region of interest" description="Disordered" evidence="2">
    <location>
        <begin position="121"/>
        <end position="176"/>
    </location>
</feature>
<evidence type="ECO:0000256" key="2">
    <source>
        <dbReference type="SAM" id="MobiDB-lite"/>
    </source>
</evidence>
<evidence type="ECO:0000313" key="3">
    <source>
        <dbReference type="EMBL" id="MBW0573428.1"/>
    </source>
</evidence>
<accession>A0A9Q3K1U9</accession>
<gene>
    <name evidence="3" type="ORF">O181_113143</name>
</gene>
<proteinExistence type="predicted"/>
<feature type="compositionally biased region" description="Low complexity" evidence="2">
    <location>
        <begin position="313"/>
        <end position="333"/>
    </location>
</feature>
<name>A0A9Q3K1U9_9BASI</name>
<feature type="region of interest" description="Disordered" evidence="2">
    <location>
        <begin position="357"/>
        <end position="420"/>
    </location>
</feature>
<sequence length="655" mass="74280">MPLPQQSSFVSPLSRLGFGILNTNESMHESPTFMSSPQQLLYANECHYQQPHQYQTPGDYEVYSQNRHDQDMTLFDSNQDGQDHSPISHVNVNLAFGQVAQTESVTMPGGSQEINAFIATPEVPQEESTSPKLPSASSKRIRRTKQQLADAAKSGAKKKSGQANKHKNATKDRNPGFVRSDYENICSYLEDRDHYNDLFGDSKQTTWGKKKHTRAQAFKRFAQYLNDHHVLGTLNLSGRNAEQRWRTYKRNFVEASRLLLQTGSGLMELTNTTLQEEVDDQCPCFERMCAIFGDKQNITGFNSFDSSLRINNDHSSSNSSNCDSLGDSGNSSCEEGRSVDASITINPGENELRSRISDSNRLTSASGGTITPSSPRFKEIHTSGSSITSTPIKRVRTKEKNHRDAGPQRKLPDKLSTRKSQSLAAVLEQTIESQDNHLANQMKSNINYLHKHDTVQGKLKVMEMRENKELKMLEIEYQRELHNEKSKYLKAQEDRATEVHNAQLRFQEEELYLKKSAAMRDVKQLEESARKANREIESSERRTKLEYEFKNKELEQRQEKINQELAQNQQKINHEISSASSAQRLEAIIRLRKEGMSADEIETYFHVAFNNVMNVISNKGDGAILLVEPLVHSYESHIGLSPPFAVQLQSVRVPH</sequence>
<comment type="caution">
    <text evidence="3">The sequence shown here is derived from an EMBL/GenBank/DDBJ whole genome shotgun (WGS) entry which is preliminary data.</text>
</comment>
<feature type="compositionally biased region" description="Polar residues" evidence="2">
    <location>
        <begin position="126"/>
        <end position="138"/>
    </location>
</feature>
<dbReference type="Proteomes" id="UP000765509">
    <property type="component" value="Unassembled WGS sequence"/>
</dbReference>
<feature type="compositionally biased region" description="Basic and acidic residues" evidence="2">
    <location>
        <begin position="401"/>
        <end position="416"/>
    </location>
</feature>
<feature type="compositionally biased region" description="Polar residues" evidence="2">
    <location>
        <begin position="382"/>
        <end position="391"/>
    </location>
</feature>
<dbReference type="EMBL" id="AVOT02092035">
    <property type="protein sequence ID" value="MBW0573428.1"/>
    <property type="molecule type" value="Genomic_DNA"/>
</dbReference>
<dbReference type="PANTHER" id="PTHR33246:SF51">
    <property type="entry name" value="MYB_SANT-LIKE DOMAIN-CONTAINING PROTEIN"/>
    <property type="match status" value="1"/>
</dbReference>
<feature type="coiled-coil region" evidence="1">
    <location>
        <begin position="515"/>
        <end position="571"/>
    </location>
</feature>
<evidence type="ECO:0000313" key="4">
    <source>
        <dbReference type="Proteomes" id="UP000765509"/>
    </source>
</evidence>
<dbReference type="AlphaFoldDB" id="A0A9Q3K1U9"/>
<feature type="compositionally biased region" description="Basic residues" evidence="2">
    <location>
        <begin position="155"/>
        <end position="168"/>
    </location>
</feature>
<feature type="region of interest" description="Disordered" evidence="2">
    <location>
        <begin position="313"/>
        <end position="338"/>
    </location>
</feature>
<dbReference type="PANTHER" id="PTHR33246">
    <property type="entry name" value="CCHC-TYPE DOMAIN-CONTAINING PROTEIN"/>
    <property type="match status" value="1"/>
</dbReference>
<dbReference type="OrthoDB" id="2414509at2759"/>
<evidence type="ECO:0000256" key="1">
    <source>
        <dbReference type="SAM" id="Coils"/>
    </source>
</evidence>